<dbReference type="InterPro" id="IPR052727">
    <property type="entry name" value="Rab4/Rab5_effector"/>
</dbReference>
<evidence type="ECO:0000256" key="5">
    <source>
        <dbReference type="SAM" id="Coils"/>
    </source>
</evidence>
<evidence type="ECO:0000256" key="6">
    <source>
        <dbReference type="SAM" id="MobiDB-lite"/>
    </source>
</evidence>
<sequence>MSKRTIGGGRVLGSGRSLAPNAPTSTSSPRPSSRVASSPTPSNLTLSSPRSTAATPVDFEDLQSRISRSNGEGGAAASSSVPRMPGSASASPRLACPICDEEMVTLLQLNRHIDDAHQYLEEERQVEVKDWFQTQVKKAKRFQPLAVLNQKLKGKHVFESNNSSHSPALSSSHTRSLSGDSHKYIEPDEAVTRDHWQQRTFQDRCFDPTCDKRLTATTGAVNCRKCGKLFCEEHTMYQMKLSRSAQHEPVRGIWCRVCETCYKSREGYNDHNGTQRDLLSTFNAVRKPNVDKAFLEVSRLEKRLSRLTTLLAKLPPDQIQSGAIKRWPLWREDERKKIEQSVVNWEDDVKVERCPFCQQEFTTYTFRRHHCRTCGRVVCGDPVTKCSVEIGLSVAVDRTPSQTQSPRNMTRVPKLPQRQVNVDVRLCRDCRTTLYDRRDFEEEITREPPDLRAYRNLRQFESGIRALLPRFQKLLNILQDPDNPPTPDQLAEASKVRKRLIDAFAKYDIAARRIRDIPTQSPTQAKLQKAIYIQATNFLHLHMLPLKSLPKILKHATPHGEASTSTSQPRALAAIKYGNNDMTGLSPSSIASGNSDAISALETEEKELREQLAVLEEQRFFVSEMAADANRRRKFDEAKSLQGNAEDLGKEIERLQEKIGRLDFKSLYMSSPQVEGNGGGGGG</sequence>
<feature type="compositionally biased region" description="Low complexity" evidence="6">
    <location>
        <begin position="13"/>
        <end position="52"/>
    </location>
</feature>
<dbReference type="SUPFAM" id="SSF140125">
    <property type="entry name" value="Rabenosyn-5 Rab-binding domain-like"/>
    <property type="match status" value="1"/>
</dbReference>
<feature type="region of interest" description="Disordered" evidence="6">
    <location>
        <begin position="159"/>
        <end position="180"/>
    </location>
</feature>
<feature type="compositionally biased region" description="Gly residues" evidence="6">
    <location>
        <begin position="1"/>
        <end position="12"/>
    </location>
</feature>
<dbReference type="AlphaFoldDB" id="A0A167YP43"/>
<dbReference type="Pfam" id="PF01363">
    <property type="entry name" value="FYVE"/>
    <property type="match status" value="2"/>
</dbReference>
<proteinExistence type="predicted"/>
<accession>A0A167YP43</accession>
<comment type="caution">
    <text evidence="8">The sequence shown here is derived from an EMBL/GenBank/DDBJ whole genome shotgun (WGS) entry which is preliminary data.</text>
</comment>
<dbReference type="Proteomes" id="UP000242877">
    <property type="component" value="Unassembled WGS sequence"/>
</dbReference>
<dbReference type="EMBL" id="AZGZ01000013">
    <property type="protein sequence ID" value="KZZ91584.1"/>
    <property type="molecule type" value="Genomic_DNA"/>
</dbReference>
<feature type="domain" description="FYVE-type" evidence="7">
    <location>
        <begin position="210"/>
        <end position="266"/>
    </location>
</feature>
<dbReference type="SMART" id="SM00064">
    <property type="entry name" value="FYVE"/>
    <property type="match status" value="2"/>
</dbReference>
<protein>
    <submittedName>
        <fullName evidence="8">Vacuolar segregation protein pep7</fullName>
    </submittedName>
</protein>
<feature type="domain" description="FYVE-type" evidence="7">
    <location>
        <begin position="348"/>
        <end position="435"/>
    </location>
</feature>
<dbReference type="CDD" id="cd15761">
    <property type="entry name" value="FYVE1_Vac1p_like"/>
    <property type="match status" value="1"/>
</dbReference>
<evidence type="ECO:0000313" key="9">
    <source>
        <dbReference type="Proteomes" id="UP000242877"/>
    </source>
</evidence>
<keyword evidence="2 4" id="KW-0863">Zinc-finger</keyword>
<dbReference type="PROSITE" id="PS50178">
    <property type="entry name" value="ZF_FYVE"/>
    <property type="match status" value="2"/>
</dbReference>
<keyword evidence="3" id="KW-0862">Zinc</keyword>
<evidence type="ECO:0000256" key="1">
    <source>
        <dbReference type="ARBA" id="ARBA00022723"/>
    </source>
</evidence>
<dbReference type="InterPro" id="IPR013083">
    <property type="entry name" value="Znf_RING/FYVE/PHD"/>
</dbReference>
<dbReference type="InterPro" id="IPR036531">
    <property type="entry name" value="Rbsn_Rab-bd_sf"/>
</dbReference>
<dbReference type="InterPro" id="IPR021565">
    <property type="entry name" value="Rbsn_Rab-bd"/>
</dbReference>
<keyword evidence="5" id="KW-0175">Coiled coil</keyword>
<dbReference type="InterPro" id="IPR011011">
    <property type="entry name" value="Znf_FYVE_PHD"/>
</dbReference>
<dbReference type="CDD" id="cd15737">
    <property type="entry name" value="FYVE2_Vac1p_like"/>
    <property type="match status" value="1"/>
</dbReference>
<evidence type="ECO:0000259" key="7">
    <source>
        <dbReference type="PROSITE" id="PS50178"/>
    </source>
</evidence>
<evidence type="ECO:0000256" key="2">
    <source>
        <dbReference type="ARBA" id="ARBA00022771"/>
    </source>
</evidence>
<dbReference type="PANTHER" id="PTHR13510:SF44">
    <property type="entry name" value="RABENOSYN-5"/>
    <property type="match status" value="1"/>
</dbReference>
<keyword evidence="1" id="KW-0479">Metal-binding</keyword>
<evidence type="ECO:0000313" key="8">
    <source>
        <dbReference type="EMBL" id="KZZ91584.1"/>
    </source>
</evidence>
<keyword evidence="9" id="KW-1185">Reference proteome</keyword>
<dbReference type="Pfam" id="PF11464">
    <property type="entry name" value="Rbsn"/>
    <property type="match status" value="1"/>
</dbReference>
<dbReference type="GO" id="GO:0008270">
    <property type="term" value="F:zinc ion binding"/>
    <property type="evidence" value="ECO:0007669"/>
    <property type="project" value="UniProtKB-KW"/>
</dbReference>
<feature type="region of interest" description="Disordered" evidence="6">
    <location>
        <begin position="1"/>
        <end position="92"/>
    </location>
</feature>
<dbReference type="PANTHER" id="PTHR13510">
    <property type="entry name" value="FYVE-FINGER-CONTAINING RAB5 EFFECTOR PROTEIN RABENOSYN-5-RELATED"/>
    <property type="match status" value="1"/>
</dbReference>
<feature type="compositionally biased region" description="Low complexity" evidence="6">
    <location>
        <begin position="160"/>
        <end position="179"/>
    </location>
</feature>
<dbReference type="Gene3D" id="3.30.40.10">
    <property type="entry name" value="Zinc/RING finger domain, C3HC4 (zinc finger)"/>
    <property type="match status" value="2"/>
</dbReference>
<dbReference type="SUPFAM" id="SSF57903">
    <property type="entry name" value="FYVE/PHD zinc finger"/>
    <property type="match status" value="2"/>
</dbReference>
<dbReference type="PROSITE" id="PS00028">
    <property type="entry name" value="ZINC_FINGER_C2H2_1"/>
    <property type="match status" value="1"/>
</dbReference>
<organism evidence="8 9">
    <name type="scientific">Ascosphaera apis ARSEF 7405</name>
    <dbReference type="NCBI Taxonomy" id="392613"/>
    <lineage>
        <taxon>Eukaryota</taxon>
        <taxon>Fungi</taxon>
        <taxon>Dikarya</taxon>
        <taxon>Ascomycota</taxon>
        <taxon>Pezizomycotina</taxon>
        <taxon>Eurotiomycetes</taxon>
        <taxon>Eurotiomycetidae</taxon>
        <taxon>Onygenales</taxon>
        <taxon>Ascosphaeraceae</taxon>
        <taxon>Ascosphaera</taxon>
    </lineage>
</organism>
<evidence type="ECO:0000256" key="4">
    <source>
        <dbReference type="PROSITE-ProRule" id="PRU00091"/>
    </source>
</evidence>
<dbReference type="VEuPathDB" id="FungiDB:AAP_03290"/>
<evidence type="ECO:0000256" key="3">
    <source>
        <dbReference type="ARBA" id="ARBA00022833"/>
    </source>
</evidence>
<dbReference type="InterPro" id="IPR013087">
    <property type="entry name" value="Znf_C2H2_type"/>
</dbReference>
<feature type="compositionally biased region" description="Low complexity" evidence="6">
    <location>
        <begin position="67"/>
        <end position="80"/>
    </location>
</feature>
<feature type="coiled-coil region" evidence="5">
    <location>
        <begin position="598"/>
        <end position="665"/>
    </location>
</feature>
<gene>
    <name evidence="8" type="ORF">AAP_03290</name>
</gene>
<reference evidence="8 9" key="1">
    <citation type="journal article" date="2016" name="Genome Biol. Evol.">
        <title>Divergent and convergent evolution of fungal pathogenicity.</title>
        <authorList>
            <person name="Shang Y."/>
            <person name="Xiao G."/>
            <person name="Zheng P."/>
            <person name="Cen K."/>
            <person name="Zhan S."/>
            <person name="Wang C."/>
        </authorList>
    </citation>
    <scope>NUCLEOTIDE SEQUENCE [LARGE SCALE GENOMIC DNA]</scope>
    <source>
        <strain evidence="8 9">ARSEF 7405</strain>
    </source>
</reference>
<name>A0A167YP43_9EURO</name>
<dbReference type="InterPro" id="IPR017455">
    <property type="entry name" value="Znf_FYVE-rel"/>
</dbReference>
<dbReference type="OrthoDB" id="166134at2759"/>
<dbReference type="InterPro" id="IPR000306">
    <property type="entry name" value="Znf_FYVE"/>
</dbReference>